<sequence length="60" mass="6573">MQTGKNRLPHFCQGKTTGRFQQSSPPPPQTTIILLCDSSTPQKRPGGPDSNLCCMVRICI</sequence>
<feature type="region of interest" description="Disordered" evidence="1">
    <location>
        <begin position="1"/>
        <end position="30"/>
    </location>
</feature>
<dbReference type="EMBL" id="GBXM01109022">
    <property type="protein sequence ID" value="JAG99554.1"/>
    <property type="molecule type" value="Transcribed_RNA"/>
</dbReference>
<accession>A0A0E9P636</accession>
<proteinExistence type="predicted"/>
<evidence type="ECO:0000256" key="1">
    <source>
        <dbReference type="SAM" id="MobiDB-lite"/>
    </source>
</evidence>
<evidence type="ECO:0000313" key="2">
    <source>
        <dbReference type="EMBL" id="JAG99554.1"/>
    </source>
</evidence>
<name>A0A0E9P636_ANGAN</name>
<reference evidence="2" key="2">
    <citation type="journal article" date="2015" name="Fish Shellfish Immunol.">
        <title>Early steps in the European eel (Anguilla anguilla)-Vibrio vulnificus interaction in the gills: Role of the RtxA13 toxin.</title>
        <authorList>
            <person name="Callol A."/>
            <person name="Pajuelo D."/>
            <person name="Ebbesson L."/>
            <person name="Teles M."/>
            <person name="MacKenzie S."/>
            <person name="Amaro C."/>
        </authorList>
    </citation>
    <scope>NUCLEOTIDE SEQUENCE</scope>
</reference>
<reference evidence="2" key="1">
    <citation type="submission" date="2014-11" db="EMBL/GenBank/DDBJ databases">
        <authorList>
            <person name="Amaro Gonzalez C."/>
        </authorList>
    </citation>
    <scope>NUCLEOTIDE SEQUENCE</scope>
</reference>
<dbReference type="AlphaFoldDB" id="A0A0E9P636"/>
<protein>
    <submittedName>
        <fullName evidence="2">Uncharacterized protein</fullName>
    </submittedName>
</protein>
<organism evidence="2">
    <name type="scientific">Anguilla anguilla</name>
    <name type="common">European freshwater eel</name>
    <name type="synonym">Muraena anguilla</name>
    <dbReference type="NCBI Taxonomy" id="7936"/>
    <lineage>
        <taxon>Eukaryota</taxon>
        <taxon>Metazoa</taxon>
        <taxon>Chordata</taxon>
        <taxon>Craniata</taxon>
        <taxon>Vertebrata</taxon>
        <taxon>Euteleostomi</taxon>
        <taxon>Actinopterygii</taxon>
        <taxon>Neopterygii</taxon>
        <taxon>Teleostei</taxon>
        <taxon>Anguilliformes</taxon>
        <taxon>Anguillidae</taxon>
        <taxon>Anguilla</taxon>
    </lineage>
</organism>